<dbReference type="SUPFAM" id="SSF57184">
    <property type="entry name" value="Growth factor receptor domain"/>
    <property type="match status" value="1"/>
</dbReference>
<evidence type="ECO:0008006" key="4">
    <source>
        <dbReference type="Google" id="ProtNLM"/>
    </source>
</evidence>
<dbReference type="EMBL" id="JAPFFF010000001">
    <property type="protein sequence ID" value="KAK8899200.1"/>
    <property type="molecule type" value="Genomic_DNA"/>
</dbReference>
<accession>A0ABR2L759</accession>
<sequence length="583" mass="66782">MTADSGTSYANNCSTNLDAELCFFNVSIDVGVNEGDGSIIVTKLWECEDENCIFCRDSGDKCERCKNGYLKYNGHCVLNCPEATYQKVDECFDCDEPCYNCSINSSNCISCIENYSLYNNQCFYECPNGTFSMDFECLLCSENCGTCSKAADSCDTCKDNYFYFDNKCYLNCSDLSNETNNDYYGKSNNEKICQKCFDKNCIFCENNFMECQECSSLYYLDNITLQCIHVKTDEFTFSDQFSSSFEYTHSTQFSESNLFSKSLHFTNSDIFSITGDFTESKEFSQSDYFLFSLQFSDSFMFTSSVMFSNSDFFSRSIDFSNSNFFSKTDAFSSTKEFSSSLMFSPSIGFSNSDKFSLTNNFTMSMIFTKTNEFTNSNNFASSNKFTPSVKFSNSLKFTSSQTIGFDIISTQENSNSENICSITYQSTFYLGKVTFSMSYSSTFVGRRSVSFSIIYSNSYSYLLSYIKELNIYTLTVTGSHYQYNLPYIIFFYSPSYTITYIPFQVKSKVLTKEQFIGIVCCSTFVFFSILTVIILVLRRKYIVNSDFDFSISSENLSKVEEENQEDKNYSSDNSYDDDIDFWL</sequence>
<dbReference type="CDD" id="cd00064">
    <property type="entry name" value="FU"/>
    <property type="match status" value="3"/>
</dbReference>
<gene>
    <name evidence="2" type="ORF">M9Y10_001502</name>
</gene>
<organism evidence="2 3">
    <name type="scientific">Tritrichomonas musculus</name>
    <dbReference type="NCBI Taxonomy" id="1915356"/>
    <lineage>
        <taxon>Eukaryota</taxon>
        <taxon>Metamonada</taxon>
        <taxon>Parabasalia</taxon>
        <taxon>Tritrichomonadida</taxon>
        <taxon>Tritrichomonadidae</taxon>
        <taxon>Tritrichomonas</taxon>
    </lineage>
</organism>
<dbReference type="Proteomes" id="UP001470230">
    <property type="component" value="Unassembled WGS sequence"/>
</dbReference>
<proteinExistence type="predicted"/>
<name>A0ABR2L759_9EUKA</name>
<keyword evidence="1" id="KW-1133">Transmembrane helix</keyword>
<evidence type="ECO:0000313" key="3">
    <source>
        <dbReference type="Proteomes" id="UP001470230"/>
    </source>
</evidence>
<evidence type="ECO:0000256" key="1">
    <source>
        <dbReference type="SAM" id="Phobius"/>
    </source>
</evidence>
<evidence type="ECO:0000313" key="2">
    <source>
        <dbReference type="EMBL" id="KAK8899200.1"/>
    </source>
</evidence>
<protein>
    <recommendedName>
        <fullName evidence="4">Insulin-like growth factor binding protein, N-terminal</fullName>
    </recommendedName>
</protein>
<reference evidence="2 3" key="1">
    <citation type="submission" date="2024-04" db="EMBL/GenBank/DDBJ databases">
        <title>Tritrichomonas musculus Genome.</title>
        <authorList>
            <person name="Alves-Ferreira E."/>
            <person name="Grigg M."/>
            <person name="Lorenzi H."/>
            <person name="Galac M."/>
        </authorList>
    </citation>
    <scope>NUCLEOTIDE SEQUENCE [LARGE SCALE GENOMIC DNA]</scope>
    <source>
        <strain evidence="2 3">EAF2021</strain>
    </source>
</reference>
<dbReference type="InterPro" id="IPR009030">
    <property type="entry name" value="Growth_fac_rcpt_cys_sf"/>
</dbReference>
<dbReference type="InterPro" id="IPR006212">
    <property type="entry name" value="Furin_repeat"/>
</dbReference>
<comment type="caution">
    <text evidence="2">The sequence shown here is derived from an EMBL/GenBank/DDBJ whole genome shotgun (WGS) entry which is preliminary data.</text>
</comment>
<keyword evidence="3" id="KW-1185">Reference proteome</keyword>
<feature type="transmembrane region" description="Helical" evidence="1">
    <location>
        <begin position="515"/>
        <end position="537"/>
    </location>
</feature>
<keyword evidence="1" id="KW-0472">Membrane</keyword>
<dbReference type="Gene3D" id="2.10.220.10">
    <property type="entry name" value="Hormone Receptor, Insulin-like Growth Factor Receptor 1, Chain A, domain 2"/>
    <property type="match status" value="3"/>
</dbReference>
<keyword evidence="1" id="KW-0812">Transmembrane</keyword>
<dbReference type="SMART" id="SM00261">
    <property type="entry name" value="FU"/>
    <property type="match status" value="4"/>
</dbReference>